<dbReference type="GO" id="GO:0039657">
    <property type="term" value="P:symbiont-mediated suppression of host gene expression"/>
    <property type="evidence" value="ECO:0007669"/>
    <property type="project" value="UniProtKB-UniRule"/>
</dbReference>
<keyword evidence="7" id="KW-1188">Viral release from host cell</keyword>
<keyword evidence="13 17" id="KW-1035">Host cytoplasm</keyword>
<dbReference type="InterPro" id="IPR021304">
    <property type="entry name" value="Adeno_L4-33K/L4-22K"/>
</dbReference>
<keyword evidence="11 17" id="KW-1190">Host gene expression shutoff by virus</keyword>
<keyword evidence="12 17" id="KW-0143">Chaperone</keyword>
<comment type="PTM">
    <text evidence="17">Phosphorylated. Tyrosine phosphorylation enhances preferential binding to tripartite leader mRNAs and allows ribosome shunting.</text>
</comment>
<organism evidence="19 20">
    <name type="scientific">Simian adenovirus 6</name>
    <dbReference type="NCBI Taxonomy" id="413259"/>
    <lineage>
        <taxon>Viruses</taxon>
        <taxon>Varidnaviria</taxon>
        <taxon>Bamfordvirae</taxon>
        <taxon>Preplasmiviricota</taxon>
        <taxon>Polisuviricotina</taxon>
        <taxon>Pharingeaviricetes</taxon>
        <taxon>Rowavirales</taxon>
        <taxon>Adenoviridae</taxon>
        <taxon>Mastadenovirus</taxon>
        <taxon>Mastadenovirus simiae</taxon>
        <taxon>Simian mastadenovirus A</taxon>
    </lineage>
</organism>
<comment type="PTM">
    <text evidence="17">Methylated. Asymmetric dimethylation by host PRMT1 of the Arg/Gly-rich region may regulate shutoff protein binding to hexon and promote the capsid assembly in the nucleus.</text>
</comment>
<accession>A0A9W3INN9</accession>
<evidence type="ECO:0000256" key="4">
    <source>
        <dbReference type="ARBA" id="ARBA00022553"/>
    </source>
</evidence>
<evidence type="ECO:0000256" key="1">
    <source>
        <dbReference type="ARBA" id="ARBA00008192"/>
    </source>
</evidence>
<protein>
    <recommendedName>
        <fullName evidence="17">Shutoff protein</fullName>
    </recommendedName>
    <alternativeName>
        <fullName evidence="17">100 kDa protein</fullName>
        <shortName evidence="17">p100K</shortName>
    </alternativeName>
    <alternativeName>
        <fullName evidence="17">100K-chaperone protein</fullName>
    </alternativeName>
    <alternativeName>
        <fullName evidence="17">L4-100K</fullName>
    </alternativeName>
    <alternativeName>
        <fullName evidence="17">Shutoff protein 100K</fullName>
    </alternativeName>
</protein>
<keyword evidence="8 17" id="KW-1193">Eukaryotic host translation shutoff by virus</keyword>
<evidence type="ECO:0000256" key="15">
    <source>
        <dbReference type="ARBA" id="ARBA00023247"/>
    </source>
</evidence>
<keyword evidence="15 17" id="KW-1262">Eukaryotic host gene expression shutoff by virus</keyword>
<comment type="miscellaneous">
    <text evidence="17">All late proteins expressed from the major late promoter are produced by alternative splicing and alternative polyadenylation of the same gene giving rise to non-overlapping ORFs. A leader sequence is present in the N-terminus of all these mRNAs and is recognized by the viral shutoff protein to provide expression although conventional translation via ribosome scanning from the cap has been shut off in the host cell.</text>
</comment>
<feature type="region of interest" description="Disordered" evidence="18">
    <location>
        <begin position="672"/>
        <end position="764"/>
    </location>
</feature>
<dbReference type="Pfam" id="PF02438">
    <property type="entry name" value="Adeno_100"/>
    <property type="match status" value="1"/>
</dbReference>
<sequence>MEDSFSSSSSTSESESSTLSAENSQRIESDVGYETPPANFSPPPINTNGWTDYLALGDVLLKHIRRQSVIVQDALTERLAVPLEVAELSAAYERTLFSPKTPPKRQANGTCEPNPRLNFYPAFAVPEVLATYHIFFQNHKIPLSCRANRTKADRVLRLEEGARIPEIACLEEVPKIFEGLGRDEKRAANALEENAESHNSALVELEGDNARLAVLKRSIEVTHFAYPAVNLPPKVMTAVMDSLLIKRAQPLDPEHENNSDEGKPVVSDEELSKWLSSNDPATLEERRKTMMAVVLVTVQLECLQRFFSHPETLRKVEETLHYTFRHGYVKQACKISNVELSNLISYLGILHENRLGQNVLHSTLKGEARRDYVRDCVFLALVYTWQSGMGVWQQCLEDENLKELEKLLVRSRRALWTSFDERTAARDLADIIFPPKLVQTLREGLPDFMSQSILQNFRSFILERSGILPATSCALPTDFVPLHYRECPPPLWPYTYLLKLANFLMFHSDLAEDVSGEGLLECHCRCNLCTPHRSLVCNTPLLNETQIIGTFEIQGPSDAENGKQGSGLKLTAGLWTSAYLRKFVPEDYHAHQIKFYENQSKPPKSELTACVITQSSIVGQLQAINKARQEFLLKKGKGVYLDPQTGEELNGPSSVAGCVPHAAQKEHLAVEHARDGGRGVEQCEQQRNGGRAVARGVQRGRGHGGTAKSSPKNSRRCPRSPSRPPRPKIPHTPVDGIARPKSRVRETLAPARATARGESTKTASYRACSSAAETFRSPVDTCFLTKGWPSPVTSSTTTVTLTAPKRTAKKTQQLPAGGLRLSAREPPATRELRNRIFPTLYAIFQQSRGQQQELKIKNRTLRSLTRSCLYHKSEEQLQRTLEDAEALFQKYCATTLNN</sequence>
<comment type="similarity">
    <text evidence="17">Belongs to the adenoviridae shutoff protein family.</text>
</comment>
<dbReference type="Proteomes" id="UP000115749">
    <property type="component" value="Segment"/>
</dbReference>
<evidence type="ECO:0000256" key="12">
    <source>
        <dbReference type="ARBA" id="ARBA00023186"/>
    </source>
</evidence>
<dbReference type="GO" id="GO:0043657">
    <property type="term" value="C:host cell"/>
    <property type="evidence" value="ECO:0007669"/>
    <property type="project" value="GOC"/>
</dbReference>
<keyword evidence="3 17" id="KW-0488">Methylation</keyword>
<dbReference type="GO" id="GO:0019073">
    <property type="term" value="P:viral DNA genome packaging"/>
    <property type="evidence" value="ECO:0007669"/>
    <property type="project" value="InterPro"/>
</dbReference>
<keyword evidence="14" id="KW-0231">Viral genome packaging</keyword>
<keyword evidence="6 17" id="KW-1155">Translational shunt</keyword>
<evidence type="ECO:0000313" key="19">
    <source>
        <dbReference type="EMBL" id="AFG19599.1"/>
    </source>
</evidence>
<keyword evidence="10 17" id="KW-0426">Late protein</keyword>
<keyword evidence="4 17" id="KW-0597">Phosphoprotein</keyword>
<evidence type="ECO:0000256" key="8">
    <source>
        <dbReference type="ARBA" id="ARBA00022809"/>
    </source>
</evidence>
<dbReference type="GO" id="GO:0030430">
    <property type="term" value="C:host cell cytoplasm"/>
    <property type="evidence" value="ECO:0007669"/>
    <property type="project" value="UniProtKB-SubCell"/>
</dbReference>
<evidence type="ECO:0000256" key="18">
    <source>
        <dbReference type="SAM" id="MobiDB-lite"/>
    </source>
</evidence>
<feature type="region of interest" description="Disordered" evidence="18">
    <location>
        <begin position="1"/>
        <end position="35"/>
    </location>
</feature>
<comment type="function">
    <text evidence="17">Protein that inhibits host translation while promoting late viral translation by ribosome shunting. Blocks host cap-dependent translation by binding to eIF4G, displacing MKNK1 from cap initiation complexes and preventing EIF4E phosphorylation. Binds to the tripartite leader sequence of viral late mRNAs and recruits host eIF4G, PABPC1/poly-A binding protein and 40S ribosomes subunits on viral mRNAs, allowing ribosome shunting and efficient translation of late viral mRNAs even though conventional translation via ribosome scanning from the cap has been shut off in the host cell. During assembly, acts as a chaperone protein that helps hexon proteins assembly into trimers.</text>
</comment>
<keyword evidence="2 17" id="KW-0813">Transport</keyword>
<dbReference type="EMBL" id="JQ776547">
    <property type="protein sequence ID" value="AFG19599.1"/>
    <property type="molecule type" value="Genomic_DNA"/>
</dbReference>
<feature type="modified residue" description="Phosphotyrosine; by host" evidence="17">
    <location>
        <position position="640"/>
    </location>
</feature>
<dbReference type="InterPro" id="IPR003381">
    <property type="entry name" value="L4"/>
</dbReference>
<evidence type="ECO:0000256" key="10">
    <source>
        <dbReference type="ARBA" id="ARBA00022921"/>
    </source>
</evidence>
<dbReference type="GO" id="GO:0003723">
    <property type="term" value="F:RNA binding"/>
    <property type="evidence" value="ECO:0007669"/>
    <property type="project" value="UniProtKB-UniRule"/>
</dbReference>
<evidence type="ECO:0000256" key="5">
    <source>
        <dbReference type="ARBA" id="ARBA00022581"/>
    </source>
</evidence>
<comment type="PTM">
    <text evidence="17">Might be cleaved by the viral protease.</text>
</comment>
<evidence type="ECO:0000256" key="17">
    <source>
        <dbReference type="HAMAP-Rule" id="MF_04060"/>
    </source>
</evidence>
<evidence type="ECO:0000256" key="9">
    <source>
        <dbReference type="ARBA" id="ARBA00022884"/>
    </source>
</evidence>
<evidence type="ECO:0000256" key="3">
    <source>
        <dbReference type="ARBA" id="ARBA00022481"/>
    </source>
</evidence>
<evidence type="ECO:0000256" key="11">
    <source>
        <dbReference type="ARBA" id="ARBA00022995"/>
    </source>
</evidence>
<proteinExistence type="evidence at transcript level"/>
<dbReference type="GO" id="GO:0039606">
    <property type="term" value="P:symbiont-mediated suppression of host translation initiation"/>
    <property type="evidence" value="ECO:0007669"/>
    <property type="project" value="UniProtKB-KW"/>
</dbReference>
<evidence type="ECO:0000256" key="6">
    <source>
        <dbReference type="ARBA" id="ARBA00022586"/>
    </source>
</evidence>
<reference evidence="19 20" key="1">
    <citation type="journal article" date="2009" name="PLoS Pathog.">
        <title>Isolation and characterization of adenoviruses persistently shed from the gastrointestinal tract of non-human primates.</title>
        <authorList>
            <person name="Roy S."/>
            <person name="Vandenberghe L.H."/>
            <person name="Kryazhimskiy S."/>
            <person name="Grant R."/>
            <person name="Calcedo R."/>
            <person name="Yuan X."/>
            <person name="Keough M."/>
            <person name="Sandhu A."/>
            <person name="Wang Q."/>
            <person name="Medina-Jaszek C.A."/>
            <person name="Plotkin J.B."/>
            <person name="Wilson J.M."/>
        </authorList>
    </citation>
    <scope>NUCLEOTIDE SEQUENCE [LARGE SCALE GENOMIC DNA]</scope>
    <source>
        <strain evidence="19">SV-39</strain>
    </source>
</reference>
<keyword evidence="16 17" id="KW-1075">Inhibition of eukaryotic host translation factors by virus</keyword>
<dbReference type="Pfam" id="PF11081">
    <property type="entry name" value="Adeno_L433K_22K"/>
    <property type="match status" value="1"/>
</dbReference>
<comment type="similarity">
    <text evidence="1">Belongs to the adenoviridae splicing factor family.</text>
</comment>
<gene>
    <name evidence="17" type="primary">L4</name>
</gene>
<evidence type="ECO:0000256" key="13">
    <source>
        <dbReference type="ARBA" id="ARBA00023200"/>
    </source>
</evidence>
<feature type="modified residue" description="Phosphotyrosine; by host" evidence="17">
    <location>
        <position position="322"/>
    </location>
</feature>
<evidence type="ECO:0000256" key="14">
    <source>
        <dbReference type="ARBA" id="ARBA00023219"/>
    </source>
</evidence>
<feature type="compositionally biased region" description="Basic and acidic residues" evidence="18">
    <location>
        <begin position="252"/>
        <end position="263"/>
    </location>
</feature>
<evidence type="ECO:0000256" key="2">
    <source>
        <dbReference type="ARBA" id="ARBA00022448"/>
    </source>
</evidence>
<keyword evidence="5 17" id="KW-0945">Host-virus interaction</keyword>
<feature type="compositionally biased region" description="Low complexity" evidence="18">
    <location>
        <begin position="1"/>
        <end position="24"/>
    </location>
</feature>
<evidence type="ECO:0000256" key="7">
    <source>
        <dbReference type="ARBA" id="ARBA00022612"/>
    </source>
</evidence>
<keyword evidence="9 17" id="KW-0694">RNA-binding</keyword>
<feature type="compositionally biased region" description="Low complexity" evidence="18">
    <location>
        <begin position="686"/>
        <end position="697"/>
    </location>
</feature>
<feature type="region of interest" description="Disordered" evidence="18">
    <location>
        <begin position="250"/>
        <end position="273"/>
    </location>
</feature>
<comment type="caution">
    <text evidence="17">Lacks conserved residue(s) required for the propagation of feature annotation.</text>
</comment>
<evidence type="ECO:0000313" key="20">
    <source>
        <dbReference type="Proteomes" id="UP000115749"/>
    </source>
</evidence>
<name>A0A9W3INN9_9ADEN</name>
<dbReference type="HAMAP" id="MF_04060">
    <property type="entry name" value="ADV_SHUT"/>
    <property type="match status" value="1"/>
</dbReference>
<dbReference type="GO" id="GO:0039704">
    <property type="term" value="P:viral translational shunt"/>
    <property type="evidence" value="ECO:0007669"/>
    <property type="project" value="UniProtKB-UniRule"/>
</dbReference>
<comment type="subcellular location">
    <subcellularLocation>
        <location evidence="17">Host cytoplasm</location>
    </subcellularLocation>
</comment>
<comment type="induction">
    <text evidence="17">Expressed in the late phase of the viral replicative cycle.</text>
</comment>
<comment type="subunit">
    <text evidence="17">Monomer. Interacts with hexon protein; this interaction allows chaperoning and trimerization of hexon proteins. Interacts (via N-terminus) with host initiation factor EIF4G (via C-terminus). Interacts (via RRM domain) with viral mRNAs that contain the tripartite leader; this interaction allows ribosome shunting and expression of viral late mRNAs.</text>
</comment>
<evidence type="ECO:0000256" key="16">
    <source>
        <dbReference type="ARBA" id="ARBA00023325"/>
    </source>
</evidence>
<dbReference type="GO" id="GO:0019060">
    <property type="term" value="P:intracellular transport of viral protein in host cell"/>
    <property type="evidence" value="ECO:0007669"/>
    <property type="project" value="UniProtKB-UniRule"/>
</dbReference>